<feature type="domain" description="7,8-dihydro-6-hydroxymethylpterin-pyrophosphokinase" evidence="13">
    <location>
        <begin position="10"/>
        <end position="144"/>
    </location>
</feature>
<evidence type="ECO:0000256" key="3">
    <source>
        <dbReference type="ARBA" id="ARBA00013253"/>
    </source>
</evidence>
<evidence type="ECO:0000256" key="4">
    <source>
        <dbReference type="ARBA" id="ARBA00016218"/>
    </source>
</evidence>
<organism evidence="14 15">
    <name type="scientific">Candidatus Desulfovibrio kirbyi</name>
    <dbReference type="NCBI Taxonomy" id="2696086"/>
    <lineage>
        <taxon>Bacteria</taxon>
        <taxon>Pseudomonadati</taxon>
        <taxon>Thermodesulfobacteriota</taxon>
        <taxon>Desulfovibrionia</taxon>
        <taxon>Desulfovibrionales</taxon>
        <taxon>Desulfovibrionaceae</taxon>
        <taxon>Desulfovibrio</taxon>
    </lineage>
</organism>
<dbReference type="GO" id="GO:0046656">
    <property type="term" value="P:folic acid biosynthetic process"/>
    <property type="evidence" value="ECO:0007669"/>
    <property type="project" value="UniProtKB-KW"/>
</dbReference>
<name>A0A6L2R6K7_9BACT</name>
<comment type="similarity">
    <text evidence="2">Belongs to the HPPK family.</text>
</comment>
<comment type="caution">
    <text evidence="14">The sequence shown here is derived from an EMBL/GenBank/DDBJ whole genome shotgun (WGS) entry which is preliminary data.</text>
</comment>
<dbReference type="GO" id="GO:0003848">
    <property type="term" value="F:2-amino-4-hydroxy-6-hydroxymethyldihydropteridine diphosphokinase activity"/>
    <property type="evidence" value="ECO:0007669"/>
    <property type="project" value="UniProtKB-EC"/>
</dbReference>
<proteinExistence type="inferred from homology"/>
<evidence type="ECO:0000259" key="13">
    <source>
        <dbReference type="Pfam" id="PF01288"/>
    </source>
</evidence>
<dbReference type="PANTHER" id="PTHR43071">
    <property type="entry name" value="2-AMINO-4-HYDROXY-6-HYDROXYMETHYLDIHYDROPTERIDINE PYROPHOSPHOKINASE"/>
    <property type="match status" value="1"/>
</dbReference>
<keyword evidence="8" id="KW-0067">ATP-binding</keyword>
<evidence type="ECO:0000256" key="7">
    <source>
        <dbReference type="ARBA" id="ARBA00022777"/>
    </source>
</evidence>
<dbReference type="AlphaFoldDB" id="A0A6L2R6K7"/>
<comment type="pathway">
    <text evidence="1">Cofactor biosynthesis; tetrahydrofolate biosynthesis; 2-amino-4-hydroxy-6-hydroxymethyl-7,8-dihydropteridine diphosphate from 7,8-dihydroneopterin triphosphate: step 4/4.</text>
</comment>
<evidence type="ECO:0000256" key="6">
    <source>
        <dbReference type="ARBA" id="ARBA00022741"/>
    </source>
</evidence>
<keyword evidence="5" id="KW-0808">Transferase</keyword>
<dbReference type="InterPro" id="IPR035907">
    <property type="entry name" value="Hppk_sf"/>
</dbReference>
<comment type="function">
    <text evidence="10">Catalyzes the transfer of pyrophosphate from adenosine triphosphate (ATP) to 6-hydroxymethyl-7,8-dihydropterin, an enzymatic step in folate biosynthesis pathway.</text>
</comment>
<gene>
    <name evidence="14" type="primary">folK</name>
    <name evidence="14" type="ORF">ZNDK_0940</name>
</gene>
<dbReference type="GO" id="GO:0005524">
    <property type="term" value="F:ATP binding"/>
    <property type="evidence" value="ECO:0007669"/>
    <property type="project" value="UniProtKB-KW"/>
</dbReference>
<dbReference type="Gene3D" id="3.30.70.560">
    <property type="entry name" value="7,8-Dihydro-6-hydroxymethylpterin-pyrophosphokinase HPPK"/>
    <property type="match status" value="1"/>
</dbReference>
<dbReference type="PANTHER" id="PTHR43071:SF1">
    <property type="entry name" value="2-AMINO-4-HYDROXY-6-HYDROXYMETHYLDIHYDROPTERIDINE PYROPHOSPHOKINASE"/>
    <property type="match status" value="1"/>
</dbReference>
<keyword evidence="9" id="KW-0289">Folate biosynthesis</keyword>
<keyword evidence="6" id="KW-0547">Nucleotide-binding</keyword>
<keyword evidence="7 14" id="KW-0418">Kinase</keyword>
<evidence type="ECO:0000256" key="11">
    <source>
        <dbReference type="ARBA" id="ARBA00029766"/>
    </source>
</evidence>
<accession>A0A6L2R6K7</accession>
<evidence type="ECO:0000256" key="8">
    <source>
        <dbReference type="ARBA" id="ARBA00022840"/>
    </source>
</evidence>
<sequence>MPNATLIRAYVGLGSNAGNADEMLARARHHMERLQHVRIGAVSKIYVTQPQDYAEQPWFSNQALELLPRGSWRPLQLLETLLEIETSLGRKRSADLAKRFGPRVIDADLLLYGTECSNDIRCVLPHPRITKRAFVLLPLIDIAPDISIHGIPATHWLSQLDYRTDGNKIFQ</sequence>
<dbReference type="SUPFAM" id="SSF55083">
    <property type="entry name" value="6-hydroxymethyl-7,8-dihydropterin pyrophosphokinase, HPPK"/>
    <property type="match status" value="1"/>
</dbReference>
<dbReference type="InterPro" id="IPR000550">
    <property type="entry name" value="Hppk"/>
</dbReference>
<evidence type="ECO:0000313" key="15">
    <source>
        <dbReference type="Proteomes" id="UP000505077"/>
    </source>
</evidence>
<dbReference type="EMBL" id="BLLL01000010">
    <property type="protein sequence ID" value="GFH63169.1"/>
    <property type="molecule type" value="Genomic_DNA"/>
</dbReference>
<dbReference type="Proteomes" id="UP000505077">
    <property type="component" value="Unassembled WGS sequence"/>
</dbReference>
<dbReference type="Pfam" id="PF01288">
    <property type="entry name" value="HPPK"/>
    <property type="match status" value="1"/>
</dbReference>
<protein>
    <recommendedName>
        <fullName evidence="4">2-amino-4-hydroxy-6-hydroxymethyldihydropteridine pyrophosphokinase</fullName>
        <ecNumber evidence="3">2.7.6.3</ecNumber>
    </recommendedName>
    <alternativeName>
        <fullName evidence="11">6-hydroxymethyl-7,8-dihydropterin pyrophosphokinase</fullName>
    </alternativeName>
    <alternativeName>
        <fullName evidence="12">7,8-dihydro-6-hydroxymethylpterin-pyrophosphokinase</fullName>
    </alternativeName>
</protein>
<dbReference type="GO" id="GO:0046654">
    <property type="term" value="P:tetrahydrofolate biosynthetic process"/>
    <property type="evidence" value="ECO:0007669"/>
    <property type="project" value="UniProtKB-UniPathway"/>
</dbReference>
<dbReference type="GO" id="GO:0016301">
    <property type="term" value="F:kinase activity"/>
    <property type="evidence" value="ECO:0007669"/>
    <property type="project" value="UniProtKB-KW"/>
</dbReference>
<evidence type="ECO:0000256" key="5">
    <source>
        <dbReference type="ARBA" id="ARBA00022679"/>
    </source>
</evidence>
<dbReference type="CDD" id="cd00483">
    <property type="entry name" value="HPPK"/>
    <property type="match status" value="1"/>
</dbReference>
<evidence type="ECO:0000256" key="2">
    <source>
        <dbReference type="ARBA" id="ARBA00005810"/>
    </source>
</evidence>
<evidence type="ECO:0000256" key="10">
    <source>
        <dbReference type="ARBA" id="ARBA00029409"/>
    </source>
</evidence>
<dbReference type="EC" id="2.7.6.3" evidence="3"/>
<evidence type="ECO:0000256" key="12">
    <source>
        <dbReference type="ARBA" id="ARBA00033413"/>
    </source>
</evidence>
<evidence type="ECO:0000313" key="14">
    <source>
        <dbReference type="EMBL" id="GFH63169.1"/>
    </source>
</evidence>
<dbReference type="NCBIfam" id="TIGR01498">
    <property type="entry name" value="folK"/>
    <property type="match status" value="1"/>
</dbReference>
<evidence type="ECO:0000256" key="1">
    <source>
        <dbReference type="ARBA" id="ARBA00005051"/>
    </source>
</evidence>
<dbReference type="UniPathway" id="UPA00077">
    <property type="reaction ID" value="UER00155"/>
</dbReference>
<reference evidence="14 15" key="1">
    <citation type="journal article" date="2020" name="ISME J.">
        <title>Parallel Reductive Genome Evolution in Desulfovibrio Ectosymbionts Independently Acquired by Trichonympha Protists in the Termite Gut.</title>
        <authorList>
            <person name="Takeuchi M."/>
            <person name="Kuwahara H."/>
            <person name="Murakami T."/>
            <person name="Takahashi K."/>
            <person name="Kajitani R."/>
            <person name="Toyoda A."/>
            <person name="Itoh T."/>
            <person name="Ohkuma M."/>
            <person name="Hongoh Y."/>
        </authorList>
    </citation>
    <scope>NUCLEOTIDE SEQUENCE [LARGE SCALE GENOMIC DNA]</scope>
    <source>
        <strain evidence="14">ZnDsv-02</strain>
    </source>
</reference>
<evidence type="ECO:0000256" key="9">
    <source>
        <dbReference type="ARBA" id="ARBA00022909"/>
    </source>
</evidence>